<dbReference type="AlphaFoldDB" id="A0A210Q3I3"/>
<name>A0A210Q3I3_MIZYE</name>
<evidence type="ECO:0000256" key="1">
    <source>
        <dbReference type="SAM" id="Coils"/>
    </source>
</evidence>
<organism evidence="3 4">
    <name type="scientific">Mizuhopecten yessoensis</name>
    <name type="common">Japanese scallop</name>
    <name type="synonym">Patinopecten yessoensis</name>
    <dbReference type="NCBI Taxonomy" id="6573"/>
    <lineage>
        <taxon>Eukaryota</taxon>
        <taxon>Metazoa</taxon>
        <taxon>Spiralia</taxon>
        <taxon>Lophotrochozoa</taxon>
        <taxon>Mollusca</taxon>
        <taxon>Bivalvia</taxon>
        <taxon>Autobranchia</taxon>
        <taxon>Pteriomorphia</taxon>
        <taxon>Pectinida</taxon>
        <taxon>Pectinoidea</taxon>
        <taxon>Pectinidae</taxon>
        <taxon>Mizuhopecten</taxon>
    </lineage>
</organism>
<feature type="coiled-coil region" evidence="1">
    <location>
        <begin position="415"/>
        <end position="442"/>
    </location>
</feature>
<gene>
    <name evidence="3" type="ORF">KP79_PYT01895</name>
</gene>
<feature type="compositionally biased region" description="Basic residues" evidence="2">
    <location>
        <begin position="30"/>
        <end position="46"/>
    </location>
</feature>
<keyword evidence="4" id="KW-1185">Reference proteome</keyword>
<protein>
    <submittedName>
        <fullName evidence="3">Uncharacterized protein</fullName>
    </submittedName>
</protein>
<keyword evidence="1" id="KW-0175">Coiled coil</keyword>
<evidence type="ECO:0000313" key="3">
    <source>
        <dbReference type="EMBL" id="OWF43318.1"/>
    </source>
</evidence>
<evidence type="ECO:0000313" key="4">
    <source>
        <dbReference type="Proteomes" id="UP000242188"/>
    </source>
</evidence>
<reference evidence="3 4" key="1">
    <citation type="journal article" date="2017" name="Nat. Ecol. Evol.">
        <title>Scallop genome provides insights into evolution of bilaterian karyotype and development.</title>
        <authorList>
            <person name="Wang S."/>
            <person name="Zhang J."/>
            <person name="Jiao W."/>
            <person name="Li J."/>
            <person name="Xun X."/>
            <person name="Sun Y."/>
            <person name="Guo X."/>
            <person name="Huan P."/>
            <person name="Dong B."/>
            <person name="Zhang L."/>
            <person name="Hu X."/>
            <person name="Sun X."/>
            <person name="Wang J."/>
            <person name="Zhao C."/>
            <person name="Wang Y."/>
            <person name="Wang D."/>
            <person name="Huang X."/>
            <person name="Wang R."/>
            <person name="Lv J."/>
            <person name="Li Y."/>
            <person name="Zhang Z."/>
            <person name="Liu B."/>
            <person name="Lu W."/>
            <person name="Hui Y."/>
            <person name="Liang J."/>
            <person name="Zhou Z."/>
            <person name="Hou R."/>
            <person name="Li X."/>
            <person name="Liu Y."/>
            <person name="Li H."/>
            <person name="Ning X."/>
            <person name="Lin Y."/>
            <person name="Zhao L."/>
            <person name="Xing Q."/>
            <person name="Dou J."/>
            <person name="Li Y."/>
            <person name="Mao J."/>
            <person name="Guo H."/>
            <person name="Dou H."/>
            <person name="Li T."/>
            <person name="Mu C."/>
            <person name="Jiang W."/>
            <person name="Fu Q."/>
            <person name="Fu X."/>
            <person name="Miao Y."/>
            <person name="Liu J."/>
            <person name="Yu Q."/>
            <person name="Li R."/>
            <person name="Liao H."/>
            <person name="Li X."/>
            <person name="Kong Y."/>
            <person name="Jiang Z."/>
            <person name="Chourrout D."/>
            <person name="Li R."/>
            <person name="Bao Z."/>
        </authorList>
    </citation>
    <scope>NUCLEOTIDE SEQUENCE [LARGE SCALE GENOMIC DNA]</scope>
    <source>
        <strain evidence="3 4">PY_sf001</strain>
    </source>
</reference>
<proteinExistence type="predicted"/>
<accession>A0A210Q3I3</accession>
<dbReference type="EMBL" id="NEDP02005137">
    <property type="protein sequence ID" value="OWF43318.1"/>
    <property type="molecule type" value="Genomic_DNA"/>
</dbReference>
<evidence type="ECO:0000256" key="2">
    <source>
        <dbReference type="SAM" id="MobiDB-lite"/>
    </source>
</evidence>
<feature type="region of interest" description="Disordered" evidence="2">
    <location>
        <begin position="1"/>
        <end position="54"/>
    </location>
</feature>
<dbReference type="OrthoDB" id="6157313at2759"/>
<comment type="caution">
    <text evidence="3">The sequence shown here is derived from an EMBL/GenBank/DDBJ whole genome shotgun (WGS) entry which is preliminary data.</text>
</comment>
<sequence>MSLAKRHPYNKPGNRTLSPKTPGIAIMMKTSRRKSIGPRKKSKSKSTKISTKEDSLSSDNLHTYAVSAKCIGMQKQPCRLVSTTPGFLDEGVLYNQDEKGVTLSTITANESDISVELIDNIVTISDIDSNTACAELTSAILTDNDSDIGTKCIEPIDMCMLQSAIITDNDSDSACVEPIVTLDESDIIPQCETDLEKERELNSPECEIGPDPVPIYDHLKSNISNVVMFPYQLNSNSKLIQIIELYPTNDDVSQPTVKLSLTIDKDLSAKLFVHRIEICRDHDFWMGLPSKFDTPLKISAIVKKLLSFSVCVGSPDECFQNLVGIGRAKQDMSGDTSAYREGDLSAVKGNLHYTSTIRSTLCKLLVQGARCQPCSKVRRNLRDRRLRQEEKSRILKTSPTPNYMQKKFRHRNMNRKALIDKLKQQHSKIKLLQSEVGRLQRQFRQEVRSKGVELDVGHIEAIGAMWHKLL</sequence>
<dbReference type="Proteomes" id="UP000242188">
    <property type="component" value="Unassembled WGS sequence"/>
</dbReference>